<dbReference type="PANTHER" id="PTHR30055:SF235">
    <property type="entry name" value="TRANSCRIPTIONAL REGULATORY PROTEIN"/>
    <property type="match status" value="1"/>
</dbReference>
<dbReference type="PROSITE" id="PS50977">
    <property type="entry name" value="HTH_TETR_2"/>
    <property type="match status" value="1"/>
</dbReference>
<feature type="domain" description="HTH tetR-type" evidence="3">
    <location>
        <begin position="13"/>
        <end position="73"/>
    </location>
</feature>
<keyword evidence="1 2" id="KW-0238">DNA-binding</keyword>
<evidence type="ECO:0000256" key="1">
    <source>
        <dbReference type="ARBA" id="ARBA00023125"/>
    </source>
</evidence>
<keyword evidence="5" id="KW-1185">Reference proteome</keyword>
<dbReference type="SUPFAM" id="SSF48498">
    <property type="entry name" value="Tetracyclin repressor-like, C-terminal domain"/>
    <property type="match status" value="1"/>
</dbReference>
<reference evidence="4 5" key="1">
    <citation type="submission" date="2020-08" db="EMBL/GenBank/DDBJ databases">
        <title>Sequencing the genomes of 1000 actinobacteria strains.</title>
        <authorList>
            <person name="Klenk H.-P."/>
        </authorList>
    </citation>
    <scope>NUCLEOTIDE SEQUENCE [LARGE SCALE GENOMIC DNA]</scope>
    <source>
        <strain evidence="4 5">DSM 44230</strain>
    </source>
</reference>
<dbReference type="GO" id="GO:0003700">
    <property type="term" value="F:DNA-binding transcription factor activity"/>
    <property type="evidence" value="ECO:0007669"/>
    <property type="project" value="TreeGrafter"/>
</dbReference>
<sequence length="189" mass="20395">MTEPAKPRRRDAAATRAALLTAGAELFAERGFERTTVRDIAALAGANQALLFRYFGSKEELFREVVAGSSRELLAGPAKDIPARMLRQLLDKEVDAEARAFAALLHSASHDEAAAFLRREVGDKYLTALSTLTEGPDAELRAALVLSWLMGIGLARSVLQSDQFAAADPAVVERYVRLGVAALLEKTAD</sequence>
<feature type="DNA-binding region" description="H-T-H motif" evidence="2">
    <location>
        <begin position="36"/>
        <end position="55"/>
    </location>
</feature>
<dbReference type="Gene3D" id="1.10.10.60">
    <property type="entry name" value="Homeodomain-like"/>
    <property type="match status" value="1"/>
</dbReference>
<dbReference type="Proteomes" id="UP000533598">
    <property type="component" value="Unassembled WGS sequence"/>
</dbReference>
<gene>
    <name evidence="4" type="ORF">HNR67_002450</name>
</gene>
<dbReference type="PRINTS" id="PR00455">
    <property type="entry name" value="HTHTETR"/>
</dbReference>
<proteinExistence type="predicted"/>
<dbReference type="PANTHER" id="PTHR30055">
    <property type="entry name" value="HTH-TYPE TRANSCRIPTIONAL REGULATOR RUTR"/>
    <property type="match status" value="1"/>
</dbReference>
<evidence type="ECO:0000256" key="2">
    <source>
        <dbReference type="PROSITE-ProRule" id="PRU00335"/>
    </source>
</evidence>
<protein>
    <submittedName>
        <fullName evidence="4">AcrR family transcriptional regulator</fullName>
    </submittedName>
</protein>
<dbReference type="Gene3D" id="1.10.357.10">
    <property type="entry name" value="Tetracycline Repressor, domain 2"/>
    <property type="match status" value="1"/>
</dbReference>
<dbReference type="InterPro" id="IPR001647">
    <property type="entry name" value="HTH_TetR"/>
</dbReference>
<dbReference type="Pfam" id="PF00440">
    <property type="entry name" value="TetR_N"/>
    <property type="match status" value="1"/>
</dbReference>
<dbReference type="InterPro" id="IPR036271">
    <property type="entry name" value="Tet_transcr_reg_TetR-rel_C_sf"/>
</dbReference>
<comment type="caution">
    <text evidence="4">The sequence shown here is derived from an EMBL/GenBank/DDBJ whole genome shotgun (WGS) entry which is preliminary data.</text>
</comment>
<accession>A0A7W7C875</accession>
<dbReference type="PROSITE" id="PS01081">
    <property type="entry name" value="HTH_TETR_1"/>
    <property type="match status" value="1"/>
</dbReference>
<dbReference type="InterPro" id="IPR009057">
    <property type="entry name" value="Homeodomain-like_sf"/>
</dbReference>
<dbReference type="GO" id="GO:0000976">
    <property type="term" value="F:transcription cis-regulatory region binding"/>
    <property type="evidence" value="ECO:0007669"/>
    <property type="project" value="TreeGrafter"/>
</dbReference>
<evidence type="ECO:0000313" key="5">
    <source>
        <dbReference type="Proteomes" id="UP000533598"/>
    </source>
</evidence>
<dbReference type="SUPFAM" id="SSF46689">
    <property type="entry name" value="Homeodomain-like"/>
    <property type="match status" value="1"/>
</dbReference>
<dbReference type="RefSeq" id="WP_185002170.1">
    <property type="nucleotide sequence ID" value="NZ_BAAAUI010000029.1"/>
</dbReference>
<dbReference type="InterPro" id="IPR041678">
    <property type="entry name" value="TetR_C_16"/>
</dbReference>
<dbReference type="EMBL" id="JACHMH010000001">
    <property type="protein sequence ID" value="MBB4676332.1"/>
    <property type="molecule type" value="Genomic_DNA"/>
</dbReference>
<dbReference type="AlphaFoldDB" id="A0A7W7C875"/>
<evidence type="ECO:0000313" key="4">
    <source>
        <dbReference type="EMBL" id="MBB4676332.1"/>
    </source>
</evidence>
<dbReference type="InterPro" id="IPR023772">
    <property type="entry name" value="DNA-bd_HTH_TetR-type_CS"/>
</dbReference>
<organism evidence="4 5">
    <name type="scientific">Crossiella cryophila</name>
    <dbReference type="NCBI Taxonomy" id="43355"/>
    <lineage>
        <taxon>Bacteria</taxon>
        <taxon>Bacillati</taxon>
        <taxon>Actinomycetota</taxon>
        <taxon>Actinomycetes</taxon>
        <taxon>Pseudonocardiales</taxon>
        <taxon>Pseudonocardiaceae</taxon>
        <taxon>Crossiella</taxon>
    </lineage>
</organism>
<dbReference type="InterPro" id="IPR050109">
    <property type="entry name" value="HTH-type_TetR-like_transc_reg"/>
</dbReference>
<name>A0A7W7C875_9PSEU</name>
<dbReference type="Pfam" id="PF17920">
    <property type="entry name" value="TetR_C_16"/>
    <property type="match status" value="1"/>
</dbReference>
<evidence type="ECO:0000259" key="3">
    <source>
        <dbReference type="PROSITE" id="PS50977"/>
    </source>
</evidence>